<dbReference type="Pfam" id="PF01551">
    <property type="entry name" value="Peptidase_M23"/>
    <property type="match status" value="1"/>
</dbReference>
<dbReference type="SUPFAM" id="SSF51261">
    <property type="entry name" value="Duplicated hybrid motif"/>
    <property type="match status" value="1"/>
</dbReference>
<feature type="transmembrane region" description="Helical" evidence="2">
    <location>
        <begin position="446"/>
        <end position="463"/>
    </location>
</feature>
<dbReference type="GO" id="GO:0004222">
    <property type="term" value="F:metalloendopeptidase activity"/>
    <property type="evidence" value="ECO:0007669"/>
    <property type="project" value="TreeGrafter"/>
</dbReference>
<comment type="caution">
    <text evidence="4">The sequence shown here is derived from an EMBL/GenBank/DDBJ whole genome shotgun (WGS) entry which is preliminary data.</text>
</comment>
<evidence type="ECO:0000313" key="5">
    <source>
        <dbReference type="Proteomes" id="UP000466535"/>
    </source>
</evidence>
<keyword evidence="2" id="KW-0472">Membrane</keyword>
<name>A0A6B0T3X1_9EURY</name>
<dbReference type="CDD" id="cd12797">
    <property type="entry name" value="M23_peptidase"/>
    <property type="match status" value="1"/>
</dbReference>
<reference evidence="4 5" key="1">
    <citation type="submission" date="2019-12" db="EMBL/GenBank/DDBJ databases">
        <title>Isolation and characterization of three novel carbon monoxide-oxidizing members of Halobacteria from salione crusts and soils.</title>
        <authorList>
            <person name="Myers M.R."/>
            <person name="King G.M."/>
        </authorList>
    </citation>
    <scope>NUCLEOTIDE SEQUENCE [LARGE SCALE GENOMIC DNA]</scope>
    <source>
        <strain evidence="4 5">WSH3</strain>
    </source>
</reference>
<dbReference type="InterPro" id="IPR011055">
    <property type="entry name" value="Dup_hybrid_motif"/>
</dbReference>
<proteinExistence type="predicted"/>
<feature type="transmembrane region" description="Helical" evidence="2">
    <location>
        <begin position="26"/>
        <end position="59"/>
    </location>
</feature>
<dbReference type="PANTHER" id="PTHR21666:SF270">
    <property type="entry name" value="MUREIN HYDROLASE ACTIVATOR ENVC"/>
    <property type="match status" value="1"/>
</dbReference>
<feature type="transmembrane region" description="Helical" evidence="2">
    <location>
        <begin position="423"/>
        <end position="440"/>
    </location>
</feature>
<evidence type="ECO:0000259" key="3">
    <source>
        <dbReference type="Pfam" id="PF01551"/>
    </source>
</evidence>
<organism evidence="4 5">
    <name type="scientific">Halovenus carboxidivorans</name>
    <dbReference type="NCBI Taxonomy" id="2692199"/>
    <lineage>
        <taxon>Archaea</taxon>
        <taxon>Methanobacteriati</taxon>
        <taxon>Methanobacteriota</taxon>
        <taxon>Stenosarchaea group</taxon>
        <taxon>Halobacteria</taxon>
        <taxon>Halobacteriales</taxon>
        <taxon>Haloarculaceae</taxon>
        <taxon>Halovenus</taxon>
    </lineage>
</organism>
<accession>A0A6B0T3X1</accession>
<dbReference type="AlphaFoldDB" id="A0A6B0T3X1"/>
<feature type="transmembrane region" description="Helical" evidence="2">
    <location>
        <begin position="374"/>
        <end position="391"/>
    </location>
</feature>
<protein>
    <submittedName>
        <fullName evidence="4">Peptidoglycan DD-metalloendopeptidase family protein</fullName>
    </submittedName>
</protein>
<evidence type="ECO:0000256" key="2">
    <source>
        <dbReference type="SAM" id="Phobius"/>
    </source>
</evidence>
<sequence>MSEQRASTDLPTRLRRLLRRADPTRLWLLGLVALPSYVVESLAFLRIFNVFFLAFLWIFLEPVVDAVLARGAAEQTEPTDWIGTGDWREWVVSYATLPLTFVNPILLVQDAFQFLGSAVAAVRHRGSLPARGDDRAVEYRLPVDGEWTVVNGSLDREFSHSWFPATQRYAYDFVITDEDGRTRPEGTAAAVENYYCHDEPVLAPADGVVVDVFETDLEPGRGGGFSHPLKRDIRGNYVTIQHAPGEFSCLAHLRPGSLTVEPGTTVERGEVIGRCGHTGNSSEPHLHFQLQDSPVFEMAAGLPVEFTGATTTSPWREETATPSTRRADSTAVSDGGTTAITAGQRVSQERVADSASTEYTVPDRRLTAALERTALGFAVGLLLAVFGGFVLEQPLLSAALGALGVAGVGGWAVLRRVRTARPGGVGLPLGLAIAATVWWIDPPVSALVLALSAGLVYAAVAEFDRVRSRRGFGSGEHRIH</sequence>
<evidence type="ECO:0000313" key="4">
    <source>
        <dbReference type="EMBL" id="MXR50173.1"/>
    </source>
</evidence>
<keyword evidence="2" id="KW-0812">Transmembrane</keyword>
<dbReference type="OrthoDB" id="7494at2157"/>
<evidence type="ECO:0000256" key="1">
    <source>
        <dbReference type="SAM" id="MobiDB-lite"/>
    </source>
</evidence>
<feature type="domain" description="M23ase beta-sheet core" evidence="3">
    <location>
        <begin position="198"/>
        <end position="291"/>
    </location>
</feature>
<dbReference type="InterPro" id="IPR016047">
    <property type="entry name" value="M23ase_b-sheet_dom"/>
</dbReference>
<keyword evidence="5" id="KW-1185">Reference proteome</keyword>
<dbReference type="InterPro" id="IPR050570">
    <property type="entry name" value="Cell_wall_metabolism_enzyme"/>
</dbReference>
<dbReference type="RefSeq" id="WP_159762329.1">
    <property type="nucleotide sequence ID" value="NZ_WUUT01000001.1"/>
</dbReference>
<feature type="transmembrane region" description="Helical" evidence="2">
    <location>
        <begin position="397"/>
        <end position="414"/>
    </location>
</feature>
<dbReference type="PANTHER" id="PTHR21666">
    <property type="entry name" value="PEPTIDASE-RELATED"/>
    <property type="match status" value="1"/>
</dbReference>
<dbReference type="Gene3D" id="2.70.70.10">
    <property type="entry name" value="Glucose Permease (Domain IIA)"/>
    <property type="match status" value="1"/>
</dbReference>
<gene>
    <name evidence="4" type="ORF">GRX03_00925</name>
</gene>
<feature type="region of interest" description="Disordered" evidence="1">
    <location>
        <begin position="312"/>
        <end position="336"/>
    </location>
</feature>
<dbReference type="EMBL" id="WUUT01000001">
    <property type="protein sequence ID" value="MXR50173.1"/>
    <property type="molecule type" value="Genomic_DNA"/>
</dbReference>
<keyword evidence="2" id="KW-1133">Transmembrane helix</keyword>
<dbReference type="Proteomes" id="UP000466535">
    <property type="component" value="Unassembled WGS sequence"/>
</dbReference>